<dbReference type="EMBL" id="LAZR01014492">
    <property type="protein sequence ID" value="KKM17279.1"/>
    <property type="molecule type" value="Genomic_DNA"/>
</dbReference>
<dbReference type="InterPro" id="IPR015840">
    <property type="entry name" value="DNA_MeTrfase_ParB"/>
</dbReference>
<evidence type="ECO:0000256" key="2">
    <source>
        <dbReference type="ARBA" id="ARBA00022679"/>
    </source>
</evidence>
<comment type="caution">
    <text evidence="4">The sequence shown here is derived from an EMBL/GenBank/DDBJ whole genome shotgun (WGS) entry which is preliminary data.</text>
</comment>
<dbReference type="InterPro" id="IPR036086">
    <property type="entry name" value="ParB/Sulfiredoxin_sf"/>
</dbReference>
<sequence length="422" mass="45471">TDPVAAPAWPNRIVGHGEEAPDQLLANPRNWRIHPKAQQDALAGVMDQVGWVQEITVNRVTGFVVDGHLRVAMAISREEPMVPVRYVDLSEEEEALVLATLDPLAGMAATAKDALEALLADVQPGSDAVTALLEDVARGAGLNGAKEGLTDPDAVPEAEPVAKRGDVWVCGDHRVMCGDSTDEEDVAGLMAGEKAVLCLTDPPYGINIVRGLSATDGAKPFGRVRQPGGRPSGVLKGKVGGPGVVEPRLYAPVHGDDKPFDPTPLLGLAANHIVFGGIYFNHKLPQGTAWICWDKGVSDEATFSAFELAWTSYEGRHRMYRHTWSGMVRAGPRAEELKDRVHPTQKPVGLFAALLTDFTQSGAVIIDPFLGSGTTMIAAERLGRRCYGMEIEPRYVDVAVRRWEDFTGRKAELLHKTKAVSA</sequence>
<dbReference type="GO" id="GO:0008170">
    <property type="term" value="F:N-methyltransferase activity"/>
    <property type="evidence" value="ECO:0007669"/>
    <property type="project" value="InterPro"/>
</dbReference>
<dbReference type="InterPro" id="IPR029063">
    <property type="entry name" value="SAM-dependent_MTases_sf"/>
</dbReference>
<proteinExistence type="predicted"/>
<evidence type="ECO:0000259" key="3">
    <source>
        <dbReference type="Pfam" id="PF01555"/>
    </source>
</evidence>
<dbReference type="GO" id="GO:0032259">
    <property type="term" value="P:methylation"/>
    <property type="evidence" value="ECO:0007669"/>
    <property type="project" value="UniProtKB-KW"/>
</dbReference>
<evidence type="ECO:0000313" key="4">
    <source>
        <dbReference type="EMBL" id="KKM17279.1"/>
    </source>
</evidence>
<protein>
    <recommendedName>
        <fullName evidence="3">DNA methylase N-4/N-6 domain-containing protein</fullName>
    </recommendedName>
</protein>
<dbReference type="GO" id="GO:0003677">
    <property type="term" value="F:DNA binding"/>
    <property type="evidence" value="ECO:0007669"/>
    <property type="project" value="InterPro"/>
</dbReference>
<dbReference type="InterPro" id="IPR001091">
    <property type="entry name" value="RM_Methyltransferase"/>
</dbReference>
<reference evidence="4" key="1">
    <citation type="journal article" date="2015" name="Nature">
        <title>Complex archaea that bridge the gap between prokaryotes and eukaryotes.</title>
        <authorList>
            <person name="Spang A."/>
            <person name="Saw J.H."/>
            <person name="Jorgensen S.L."/>
            <person name="Zaremba-Niedzwiedzka K."/>
            <person name="Martijn J."/>
            <person name="Lind A.E."/>
            <person name="van Eijk R."/>
            <person name="Schleper C."/>
            <person name="Guy L."/>
            <person name="Ettema T.J."/>
        </authorList>
    </citation>
    <scope>NUCLEOTIDE SEQUENCE</scope>
</reference>
<dbReference type="PIRSF" id="PIRSF036758">
    <property type="entry name" value="Aden_M_ParB"/>
    <property type="match status" value="1"/>
</dbReference>
<dbReference type="AlphaFoldDB" id="A0A0F9IC08"/>
<accession>A0A0F9IC08</accession>
<name>A0A0F9IC08_9ZZZZ</name>
<dbReference type="PRINTS" id="PR00508">
    <property type="entry name" value="S21N4MTFRASE"/>
</dbReference>
<feature type="non-terminal residue" evidence="4">
    <location>
        <position position="1"/>
    </location>
</feature>
<keyword evidence="2" id="KW-0808">Transferase</keyword>
<dbReference type="SUPFAM" id="SSF110849">
    <property type="entry name" value="ParB/Sulfiredoxin"/>
    <property type="match status" value="1"/>
</dbReference>
<evidence type="ECO:0000256" key="1">
    <source>
        <dbReference type="ARBA" id="ARBA00022603"/>
    </source>
</evidence>
<dbReference type="Gene3D" id="3.40.50.150">
    <property type="entry name" value="Vaccinia Virus protein VP39"/>
    <property type="match status" value="1"/>
</dbReference>
<dbReference type="Pfam" id="PF01555">
    <property type="entry name" value="N6_N4_Mtase"/>
    <property type="match status" value="1"/>
</dbReference>
<dbReference type="SUPFAM" id="SSF53335">
    <property type="entry name" value="S-adenosyl-L-methionine-dependent methyltransferases"/>
    <property type="match status" value="1"/>
</dbReference>
<keyword evidence="1" id="KW-0489">Methyltransferase</keyword>
<dbReference type="InterPro" id="IPR002941">
    <property type="entry name" value="DNA_methylase_N4/N6"/>
</dbReference>
<gene>
    <name evidence="4" type="ORF">LCGC14_1677400</name>
</gene>
<feature type="domain" description="DNA methylase N-4/N-6" evidence="3">
    <location>
        <begin position="316"/>
        <end position="400"/>
    </location>
</feature>
<organism evidence="4">
    <name type="scientific">marine sediment metagenome</name>
    <dbReference type="NCBI Taxonomy" id="412755"/>
    <lineage>
        <taxon>unclassified sequences</taxon>
        <taxon>metagenomes</taxon>
        <taxon>ecological metagenomes</taxon>
    </lineage>
</organism>